<dbReference type="Gene3D" id="3.30.70.360">
    <property type="match status" value="1"/>
</dbReference>
<reference evidence="3" key="1">
    <citation type="submission" date="2019-08" db="EMBL/GenBank/DDBJ databases">
        <authorList>
            <person name="Kucharzyk K."/>
            <person name="Murdoch R.W."/>
            <person name="Higgins S."/>
            <person name="Loffler F."/>
        </authorList>
    </citation>
    <scope>NUCLEOTIDE SEQUENCE</scope>
</reference>
<proteinExistence type="predicted"/>
<dbReference type="SUPFAM" id="SSF55031">
    <property type="entry name" value="Bacterial exopeptidase dimerisation domain"/>
    <property type="match status" value="1"/>
</dbReference>
<dbReference type="InterPro" id="IPR036264">
    <property type="entry name" value="Bact_exopeptidase_dim_dom"/>
</dbReference>
<dbReference type="InterPro" id="IPR017439">
    <property type="entry name" value="Amidohydrolase"/>
</dbReference>
<dbReference type="Gene3D" id="3.40.630.10">
    <property type="entry name" value="Zn peptidases"/>
    <property type="match status" value="1"/>
</dbReference>
<dbReference type="AlphaFoldDB" id="A0A645B3W5"/>
<evidence type="ECO:0000256" key="1">
    <source>
        <dbReference type="ARBA" id="ARBA00022801"/>
    </source>
</evidence>
<dbReference type="CDD" id="cd03886">
    <property type="entry name" value="M20_Acy1"/>
    <property type="match status" value="1"/>
</dbReference>
<dbReference type="SUPFAM" id="SSF53187">
    <property type="entry name" value="Zn-dependent exopeptidases"/>
    <property type="match status" value="1"/>
</dbReference>
<dbReference type="PANTHER" id="PTHR11014">
    <property type="entry name" value="PEPTIDASE M20 FAMILY MEMBER"/>
    <property type="match status" value="1"/>
</dbReference>
<dbReference type="EC" id="3.-.-.-" evidence="3"/>
<dbReference type="Pfam" id="PF01546">
    <property type="entry name" value="Peptidase_M20"/>
    <property type="match status" value="1"/>
</dbReference>
<protein>
    <submittedName>
        <fullName evidence="3">Putative hydrolase YxeP</fullName>
        <ecNumber evidence="3">3.-.-.-</ecNumber>
    </submittedName>
</protein>
<comment type="caution">
    <text evidence="3">The sequence shown here is derived from an EMBL/GenBank/DDBJ whole genome shotgun (WGS) entry which is preliminary data.</text>
</comment>
<dbReference type="EMBL" id="VSSQ01016472">
    <property type="protein sequence ID" value="MPM57843.1"/>
    <property type="molecule type" value="Genomic_DNA"/>
</dbReference>
<dbReference type="PIRSF" id="PIRSF005962">
    <property type="entry name" value="Pept_M20D_amidohydro"/>
    <property type="match status" value="1"/>
</dbReference>
<accession>A0A645B3W5</accession>
<keyword evidence="1 3" id="KW-0378">Hydrolase</keyword>
<feature type="domain" description="Peptidase M20 dimerisation" evidence="2">
    <location>
        <begin position="187"/>
        <end position="284"/>
    </location>
</feature>
<dbReference type="PANTHER" id="PTHR11014:SF63">
    <property type="entry name" value="METALLOPEPTIDASE, PUTATIVE (AFU_ORTHOLOGUE AFUA_6G09600)-RELATED"/>
    <property type="match status" value="1"/>
</dbReference>
<dbReference type="InterPro" id="IPR011650">
    <property type="entry name" value="Peptidase_M20_dimer"/>
</dbReference>
<dbReference type="Pfam" id="PF07687">
    <property type="entry name" value="M20_dimer"/>
    <property type="match status" value="1"/>
</dbReference>
<gene>
    <name evidence="3" type="primary">yxeP_34</name>
    <name evidence="3" type="ORF">SDC9_104667</name>
</gene>
<dbReference type="GO" id="GO:0016787">
    <property type="term" value="F:hydrolase activity"/>
    <property type="evidence" value="ECO:0007669"/>
    <property type="project" value="UniProtKB-KW"/>
</dbReference>
<name>A0A645B3W5_9ZZZZ</name>
<dbReference type="NCBIfam" id="TIGR01891">
    <property type="entry name" value="amidohydrolases"/>
    <property type="match status" value="1"/>
</dbReference>
<evidence type="ECO:0000259" key="2">
    <source>
        <dbReference type="Pfam" id="PF07687"/>
    </source>
</evidence>
<dbReference type="FunFam" id="3.30.70.360:FF:000001">
    <property type="entry name" value="N-acetyldiaminopimelate deacetylase"/>
    <property type="match status" value="1"/>
</dbReference>
<organism evidence="3">
    <name type="scientific">bioreactor metagenome</name>
    <dbReference type="NCBI Taxonomy" id="1076179"/>
    <lineage>
        <taxon>unclassified sequences</taxon>
        <taxon>metagenomes</taxon>
        <taxon>ecological metagenomes</taxon>
    </lineage>
</organism>
<dbReference type="InterPro" id="IPR002933">
    <property type="entry name" value="Peptidase_M20"/>
</dbReference>
<sequence>MWEKCKEQQDYMVAVRRELHQIPEIGTDLPETQTVIVRELDHMGISYRKNRKDSGIIGEIGGTHPGKTILLRADIDALPITEATGAAYASKHENCMHACGHDAHAAMLLGALKILQENKDCLNGKVRFVFQTGEEICRGAKTAIEEGVLDGVDSVFGLHIGSIAGSEIPTGTLVAVSGCCMASFDRFILHIRGVGCHGSTPEKGIDPITIAANIVLSLQEILAREIPTKNPAVLTMGKIAGGFAYNVMPSEVVIEGTTRALDDGVRKYLAKRIGEISKSIAEAYRGTCECKMDWGAPPVVNDPVMAKLAQNAAERALGQDHVMAAMSPIMGGEDFAYYLAHKPGAFMFLSSANPKKHTDGPHHNPKFNVDEDVLYMGSAAFVSIVEDFLNS</sequence>
<evidence type="ECO:0000313" key="3">
    <source>
        <dbReference type="EMBL" id="MPM57843.1"/>
    </source>
</evidence>